<dbReference type="PROSITE" id="PS00027">
    <property type="entry name" value="HOMEOBOX_1"/>
    <property type="match status" value="1"/>
</dbReference>
<feature type="domain" description="Homeobox" evidence="11">
    <location>
        <begin position="93"/>
        <end position="153"/>
    </location>
</feature>
<dbReference type="SUPFAM" id="SSF46689">
    <property type="entry name" value="Homeodomain-like"/>
    <property type="match status" value="1"/>
</dbReference>
<keyword evidence="10" id="KW-0175">Coiled coil</keyword>
<dbReference type="Pfam" id="PF02183">
    <property type="entry name" value="HALZ"/>
    <property type="match status" value="1"/>
</dbReference>
<dbReference type="GO" id="GO:0000981">
    <property type="term" value="F:DNA-binding transcription factor activity, RNA polymerase II-specific"/>
    <property type="evidence" value="ECO:0007669"/>
    <property type="project" value="InterPro"/>
</dbReference>
<dbReference type="GO" id="GO:0043565">
    <property type="term" value="F:sequence-specific DNA binding"/>
    <property type="evidence" value="ECO:0007669"/>
    <property type="project" value="InterPro"/>
</dbReference>
<evidence type="ECO:0000256" key="1">
    <source>
        <dbReference type="ARBA" id="ARBA00004123"/>
    </source>
</evidence>
<keyword evidence="6" id="KW-0804">Transcription</keyword>
<name>A0AAP0HQB7_9MAGN</name>
<dbReference type="EMBL" id="JBBNAE010000009">
    <property type="protein sequence ID" value="KAK9097423.1"/>
    <property type="molecule type" value="Genomic_DNA"/>
</dbReference>
<comment type="similarity">
    <text evidence="2">Belongs to the HD-ZIP homeobox family. Class II subfamily.</text>
</comment>
<evidence type="ECO:0000256" key="7">
    <source>
        <dbReference type="ARBA" id="ARBA00023242"/>
    </source>
</evidence>
<evidence type="ECO:0000256" key="5">
    <source>
        <dbReference type="ARBA" id="ARBA00023155"/>
    </source>
</evidence>
<dbReference type="InterPro" id="IPR050762">
    <property type="entry name" value="HD-ZIP_Homeobox_LZ_Class_II"/>
</dbReference>
<evidence type="ECO:0000256" key="8">
    <source>
        <dbReference type="PROSITE-ProRule" id="PRU00108"/>
    </source>
</evidence>
<dbReference type="InterPro" id="IPR001356">
    <property type="entry name" value="HD"/>
</dbReference>
<dbReference type="SMART" id="SM00389">
    <property type="entry name" value="HOX"/>
    <property type="match status" value="1"/>
</dbReference>
<keyword evidence="13" id="KW-1185">Reference proteome</keyword>
<dbReference type="Gene3D" id="1.10.10.60">
    <property type="entry name" value="Homeodomain-like"/>
    <property type="match status" value="1"/>
</dbReference>
<dbReference type="CDD" id="cd00086">
    <property type="entry name" value="homeodomain"/>
    <property type="match status" value="1"/>
</dbReference>
<keyword evidence="4 8" id="KW-0238">DNA-binding</keyword>
<dbReference type="Pfam" id="PF00046">
    <property type="entry name" value="Homeodomain"/>
    <property type="match status" value="1"/>
</dbReference>
<dbReference type="PANTHER" id="PTHR45714">
    <property type="entry name" value="HOMEOBOX-LEUCINE ZIPPER PROTEIN HAT14"/>
    <property type="match status" value="1"/>
</dbReference>
<evidence type="ECO:0000313" key="13">
    <source>
        <dbReference type="Proteomes" id="UP001417504"/>
    </source>
</evidence>
<evidence type="ECO:0000259" key="11">
    <source>
        <dbReference type="PROSITE" id="PS50071"/>
    </source>
</evidence>
<gene>
    <name evidence="12" type="ORF">Sjap_022920</name>
</gene>
<reference evidence="12 13" key="1">
    <citation type="submission" date="2024-01" db="EMBL/GenBank/DDBJ databases">
        <title>Genome assemblies of Stephania.</title>
        <authorList>
            <person name="Yang L."/>
        </authorList>
    </citation>
    <scope>NUCLEOTIDE SEQUENCE [LARGE SCALE GENOMIC DNA]</scope>
    <source>
        <strain evidence="12">QJT</strain>
        <tissue evidence="12">Leaf</tissue>
    </source>
</reference>
<organism evidence="12 13">
    <name type="scientific">Stephania japonica</name>
    <dbReference type="NCBI Taxonomy" id="461633"/>
    <lineage>
        <taxon>Eukaryota</taxon>
        <taxon>Viridiplantae</taxon>
        <taxon>Streptophyta</taxon>
        <taxon>Embryophyta</taxon>
        <taxon>Tracheophyta</taxon>
        <taxon>Spermatophyta</taxon>
        <taxon>Magnoliopsida</taxon>
        <taxon>Ranunculales</taxon>
        <taxon>Menispermaceae</taxon>
        <taxon>Menispermoideae</taxon>
        <taxon>Cissampelideae</taxon>
        <taxon>Stephania</taxon>
    </lineage>
</organism>
<dbReference type="AlphaFoldDB" id="A0AAP0HQB7"/>
<feature type="DNA-binding region" description="Homeobox" evidence="8">
    <location>
        <begin position="95"/>
        <end position="154"/>
    </location>
</feature>
<sequence length="227" mass="26029">MEEEEVCDVGIGLRLSGGALVAKVQSGHEQNPPVRLHLLFPLHPKEEISCEEQSFDQSSCMAVDEEEEQIEETYTNILISGSNNSTSSNNNKYGNTKKKLRLTKEQLALLENCFKRHTTLNITQKLDLAVKLDLQPRQIEVWFQNRRARTKHKQVEMNYVVLKKRCESLGEENKKLKSELEELKTVMRSAQVPQETKLRSAQVPQETKLITVCPYCQDQKSQGNMKI</sequence>
<evidence type="ECO:0000256" key="10">
    <source>
        <dbReference type="SAM" id="Coils"/>
    </source>
</evidence>
<comment type="caution">
    <text evidence="12">The sequence shown here is derived from an EMBL/GenBank/DDBJ whole genome shotgun (WGS) entry which is preliminary data.</text>
</comment>
<dbReference type="SMART" id="SM00340">
    <property type="entry name" value="HALZ"/>
    <property type="match status" value="1"/>
</dbReference>
<protein>
    <recommendedName>
        <fullName evidence="11">Homeobox domain-containing protein</fullName>
    </recommendedName>
</protein>
<proteinExistence type="inferred from homology"/>
<dbReference type="InterPro" id="IPR003106">
    <property type="entry name" value="Leu_zip_homeo"/>
</dbReference>
<comment type="subcellular location">
    <subcellularLocation>
        <location evidence="1 8 9">Nucleus</location>
    </subcellularLocation>
</comment>
<dbReference type="PANTHER" id="PTHR45714:SF34">
    <property type="entry name" value="HOMEOBOX-LEUCINE ZIPPER PROTEIN HAT9"/>
    <property type="match status" value="1"/>
</dbReference>
<dbReference type="GO" id="GO:0005634">
    <property type="term" value="C:nucleus"/>
    <property type="evidence" value="ECO:0007669"/>
    <property type="project" value="UniProtKB-SubCell"/>
</dbReference>
<keyword evidence="7 8" id="KW-0539">Nucleus</keyword>
<evidence type="ECO:0000256" key="9">
    <source>
        <dbReference type="RuleBase" id="RU000682"/>
    </source>
</evidence>
<evidence type="ECO:0000313" key="12">
    <source>
        <dbReference type="EMBL" id="KAK9097423.1"/>
    </source>
</evidence>
<dbReference type="Proteomes" id="UP001417504">
    <property type="component" value="Unassembled WGS sequence"/>
</dbReference>
<dbReference type="InterPro" id="IPR009057">
    <property type="entry name" value="Homeodomain-like_sf"/>
</dbReference>
<keyword evidence="3" id="KW-0805">Transcription regulation</keyword>
<evidence type="ECO:0000256" key="3">
    <source>
        <dbReference type="ARBA" id="ARBA00023015"/>
    </source>
</evidence>
<evidence type="ECO:0000256" key="4">
    <source>
        <dbReference type="ARBA" id="ARBA00023125"/>
    </source>
</evidence>
<feature type="coiled-coil region" evidence="10">
    <location>
        <begin position="159"/>
        <end position="186"/>
    </location>
</feature>
<keyword evidence="5 8" id="KW-0371">Homeobox</keyword>
<accession>A0AAP0HQB7</accession>
<dbReference type="PROSITE" id="PS50071">
    <property type="entry name" value="HOMEOBOX_2"/>
    <property type="match status" value="1"/>
</dbReference>
<evidence type="ECO:0000256" key="6">
    <source>
        <dbReference type="ARBA" id="ARBA00023163"/>
    </source>
</evidence>
<evidence type="ECO:0000256" key="2">
    <source>
        <dbReference type="ARBA" id="ARBA00006074"/>
    </source>
</evidence>
<dbReference type="InterPro" id="IPR017970">
    <property type="entry name" value="Homeobox_CS"/>
</dbReference>